<reference evidence="2" key="2">
    <citation type="journal article" date="2017" name="Nat. Plants">
        <title>The Aegilops tauschii genome reveals multiple impacts of transposons.</title>
        <authorList>
            <person name="Zhao G."/>
            <person name="Zou C."/>
            <person name="Li K."/>
            <person name="Wang K."/>
            <person name="Li T."/>
            <person name="Gao L."/>
            <person name="Zhang X."/>
            <person name="Wang H."/>
            <person name="Yang Z."/>
            <person name="Liu X."/>
            <person name="Jiang W."/>
            <person name="Mao L."/>
            <person name="Kong X."/>
            <person name="Jiao Y."/>
            <person name="Jia J."/>
        </authorList>
    </citation>
    <scope>NUCLEOTIDE SEQUENCE [LARGE SCALE GENOMIC DNA]</scope>
    <source>
        <strain evidence="2">cv. AL8/78</strain>
    </source>
</reference>
<sequence>LDWLLLTPRNPHFPPIARLSLPCAAAAHLANTSKEAGRRKVEGHRQCI</sequence>
<keyword evidence="2" id="KW-1185">Reference proteome</keyword>
<reference evidence="1" key="5">
    <citation type="journal article" date="2021" name="G3 (Bethesda)">
        <title>Aegilops tauschii genome assembly Aet v5.0 features greater sequence contiguity and improved annotation.</title>
        <authorList>
            <person name="Wang L."/>
            <person name="Zhu T."/>
            <person name="Rodriguez J.C."/>
            <person name="Deal K.R."/>
            <person name="Dubcovsky J."/>
            <person name="McGuire P.E."/>
            <person name="Lux T."/>
            <person name="Spannagl M."/>
            <person name="Mayer K.F.X."/>
            <person name="Baldrich P."/>
            <person name="Meyers B.C."/>
            <person name="Huo N."/>
            <person name="Gu Y.Q."/>
            <person name="Zhou H."/>
            <person name="Devos K.M."/>
            <person name="Bennetzen J.L."/>
            <person name="Unver T."/>
            <person name="Budak H."/>
            <person name="Gulick P.J."/>
            <person name="Galiba G."/>
            <person name="Kalapos B."/>
            <person name="Nelson D.R."/>
            <person name="Li P."/>
            <person name="You F.M."/>
            <person name="Luo M.C."/>
            <person name="Dvorak J."/>
        </authorList>
    </citation>
    <scope>NUCLEOTIDE SEQUENCE [LARGE SCALE GENOMIC DNA]</scope>
    <source>
        <strain evidence="1">cv. AL8/78</strain>
    </source>
</reference>
<accession>A0A453EXH2</accession>
<dbReference type="Proteomes" id="UP000015105">
    <property type="component" value="Chromosome 3D"/>
</dbReference>
<evidence type="ECO:0000313" key="2">
    <source>
        <dbReference type="Proteomes" id="UP000015105"/>
    </source>
</evidence>
<name>A0A453EXH2_AEGTS</name>
<reference evidence="1" key="4">
    <citation type="submission" date="2019-03" db="UniProtKB">
        <authorList>
            <consortium name="EnsemblPlants"/>
        </authorList>
    </citation>
    <scope>IDENTIFICATION</scope>
</reference>
<proteinExistence type="predicted"/>
<reference evidence="1" key="3">
    <citation type="journal article" date="2017" name="Nature">
        <title>Genome sequence of the progenitor of the wheat D genome Aegilops tauschii.</title>
        <authorList>
            <person name="Luo M.C."/>
            <person name="Gu Y.Q."/>
            <person name="Puiu D."/>
            <person name="Wang H."/>
            <person name="Twardziok S.O."/>
            <person name="Deal K.R."/>
            <person name="Huo N."/>
            <person name="Zhu T."/>
            <person name="Wang L."/>
            <person name="Wang Y."/>
            <person name="McGuire P.E."/>
            <person name="Liu S."/>
            <person name="Long H."/>
            <person name="Ramasamy R.K."/>
            <person name="Rodriguez J.C."/>
            <person name="Van S.L."/>
            <person name="Yuan L."/>
            <person name="Wang Z."/>
            <person name="Xia Z."/>
            <person name="Xiao L."/>
            <person name="Anderson O.D."/>
            <person name="Ouyang S."/>
            <person name="Liang Y."/>
            <person name="Zimin A.V."/>
            <person name="Pertea G."/>
            <person name="Qi P."/>
            <person name="Bennetzen J.L."/>
            <person name="Dai X."/>
            <person name="Dawson M.W."/>
            <person name="Muller H.G."/>
            <person name="Kugler K."/>
            <person name="Rivarola-Duarte L."/>
            <person name="Spannagl M."/>
            <person name="Mayer K.F.X."/>
            <person name="Lu F.H."/>
            <person name="Bevan M.W."/>
            <person name="Leroy P."/>
            <person name="Li P."/>
            <person name="You F.M."/>
            <person name="Sun Q."/>
            <person name="Liu Z."/>
            <person name="Lyons E."/>
            <person name="Wicker T."/>
            <person name="Salzberg S.L."/>
            <person name="Devos K.M."/>
            <person name="Dvorak J."/>
        </authorList>
    </citation>
    <scope>NUCLEOTIDE SEQUENCE [LARGE SCALE GENOMIC DNA]</scope>
    <source>
        <strain evidence="1">cv. AL8/78</strain>
    </source>
</reference>
<evidence type="ECO:0000313" key="1">
    <source>
        <dbReference type="EnsemblPlants" id="AET3Gv20504000.10"/>
    </source>
</evidence>
<protein>
    <submittedName>
        <fullName evidence="1">Uncharacterized protein</fullName>
    </submittedName>
</protein>
<dbReference type="Gramene" id="AET3Gv20504000.10">
    <property type="protein sequence ID" value="AET3Gv20504000.10"/>
    <property type="gene ID" value="AET3Gv20504000"/>
</dbReference>
<reference evidence="2" key="1">
    <citation type="journal article" date="2014" name="Science">
        <title>Ancient hybridizations among the ancestral genomes of bread wheat.</title>
        <authorList>
            <consortium name="International Wheat Genome Sequencing Consortium,"/>
            <person name="Marcussen T."/>
            <person name="Sandve S.R."/>
            <person name="Heier L."/>
            <person name="Spannagl M."/>
            <person name="Pfeifer M."/>
            <person name="Jakobsen K.S."/>
            <person name="Wulff B.B."/>
            <person name="Steuernagel B."/>
            <person name="Mayer K.F."/>
            <person name="Olsen O.A."/>
        </authorList>
    </citation>
    <scope>NUCLEOTIDE SEQUENCE [LARGE SCALE GENOMIC DNA]</scope>
    <source>
        <strain evidence="2">cv. AL8/78</strain>
    </source>
</reference>
<dbReference type="EnsemblPlants" id="AET3Gv20504000.10">
    <property type="protein sequence ID" value="AET3Gv20504000.10"/>
    <property type="gene ID" value="AET3Gv20504000"/>
</dbReference>
<organism evidence="1 2">
    <name type="scientific">Aegilops tauschii subsp. strangulata</name>
    <name type="common">Goatgrass</name>
    <dbReference type="NCBI Taxonomy" id="200361"/>
    <lineage>
        <taxon>Eukaryota</taxon>
        <taxon>Viridiplantae</taxon>
        <taxon>Streptophyta</taxon>
        <taxon>Embryophyta</taxon>
        <taxon>Tracheophyta</taxon>
        <taxon>Spermatophyta</taxon>
        <taxon>Magnoliopsida</taxon>
        <taxon>Liliopsida</taxon>
        <taxon>Poales</taxon>
        <taxon>Poaceae</taxon>
        <taxon>BOP clade</taxon>
        <taxon>Pooideae</taxon>
        <taxon>Triticodae</taxon>
        <taxon>Triticeae</taxon>
        <taxon>Triticinae</taxon>
        <taxon>Aegilops</taxon>
    </lineage>
</organism>
<dbReference type="AlphaFoldDB" id="A0A453EXH2"/>